<feature type="chain" id="PRO_5035227549" description="Phosphoribulokinase/uridine kinase domain-containing protein" evidence="1">
    <location>
        <begin position="19"/>
        <end position="256"/>
    </location>
</feature>
<protein>
    <recommendedName>
        <fullName evidence="4">Phosphoribulokinase/uridine kinase domain-containing protein</fullName>
    </recommendedName>
</protein>
<evidence type="ECO:0000256" key="1">
    <source>
        <dbReference type="SAM" id="SignalP"/>
    </source>
</evidence>
<dbReference type="EMBL" id="CAKKNE010000006">
    <property type="protein sequence ID" value="CAH0380272.1"/>
    <property type="molecule type" value="Genomic_DNA"/>
</dbReference>
<sequence length="256" mass="27990">MHRHRAATIWLLIAAARALQPDANMAGTYNLLAQRCIALRDSKKRQVWIGITGGPGAGKSTVAEAVAAKCRDLGVRATALPMDGFHFSKAKLRDLDPPDASTLLPLRGAPQTFDAEAFCAAVADARRTGRCDAWPTYSRELSDPVEGGVVLSGEDAIVLCEGNYLLLGKLDGAEAERWRPLDFDESWFVRPQGGVEEQRNRVVERHLETWTDEKTAAWGAATAREGAERRADSNDVPNAYLVDRCRGFADLEVESL</sequence>
<dbReference type="InterPro" id="IPR027417">
    <property type="entry name" value="P-loop_NTPase"/>
</dbReference>
<evidence type="ECO:0008006" key="4">
    <source>
        <dbReference type="Google" id="ProtNLM"/>
    </source>
</evidence>
<dbReference type="AlphaFoldDB" id="A0A8J2SU40"/>
<dbReference type="CDD" id="cd02019">
    <property type="entry name" value="NK"/>
    <property type="match status" value="1"/>
</dbReference>
<evidence type="ECO:0000313" key="3">
    <source>
        <dbReference type="Proteomes" id="UP000789595"/>
    </source>
</evidence>
<dbReference type="PANTHER" id="PTHR10285">
    <property type="entry name" value="URIDINE KINASE"/>
    <property type="match status" value="1"/>
</dbReference>
<organism evidence="2 3">
    <name type="scientific">Pelagomonas calceolata</name>
    <dbReference type="NCBI Taxonomy" id="35677"/>
    <lineage>
        <taxon>Eukaryota</taxon>
        <taxon>Sar</taxon>
        <taxon>Stramenopiles</taxon>
        <taxon>Ochrophyta</taxon>
        <taxon>Pelagophyceae</taxon>
        <taxon>Pelagomonadales</taxon>
        <taxon>Pelagomonadaceae</taxon>
        <taxon>Pelagomonas</taxon>
    </lineage>
</organism>
<feature type="signal peptide" evidence="1">
    <location>
        <begin position="1"/>
        <end position="18"/>
    </location>
</feature>
<name>A0A8J2SU40_9STRA</name>
<comment type="caution">
    <text evidence="2">The sequence shown here is derived from an EMBL/GenBank/DDBJ whole genome shotgun (WGS) entry which is preliminary data.</text>
</comment>
<gene>
    <name evidence="2" type="ORF">PECAL_6P19140</name>
</gene>
<dbReference type="SUPFAM" id="SSF52540">
    <property type="entry name" value="P-loop containing nucleoside triphosphate hydrolases"/>
    <property type="match status" value="1"/>
</dbReference>
<dbReference type="Gene3D" id="3.40.50.300">
    <property type="entry name" value="P-loop containing nucleotide triphosphate hydrolases"/>
    <property type="match status" value="2"/>
</dbReference>
<keyword evidence="3" id="KW-1185">Reference proteome</keyword>
<dbReference type="Pfam" id="PF03308">
    <property type="entry name" value="MeaB"/>
    <property type="match status" value="1"/>
</dbReference>
<dbReference type="OrthoDB" id="6362633at2759"/>
<proteinExistence type="predicted"/>
<evidence type="ECO:0000313" key="2">
    <source>
        <dbReference type="EMBL" id="CAH0380272.1"/>
    </source>
</evidence>
<dbReference type="Proteomes" id="UP000789595">
    <property type="component" value="Unassembled WGS sequence"/>
</dbReference>
<reference evidence="2" key="1">
    <citation type="submission" date="2021-11" db="EMBL/GenBank/DDBJ databases">
        <authorList>
            <consortium name="Genoscope - CEA"/>
            <person name="William W."/>
        </authorList>
    </citation>
    <scope>NUCLEOTIDE SEQUENCE</scope>
</reference>
<keyword evidence="1" id="KW-0732">Signal</keyword>
<accession>A0A8J2SU40</accession>